<accession>A0A3P7MJ19</accession>
<name>A0A3P7MJ19_CYLGO</name>
<reference evidence="1 2" key="1">
    <citation type="submission" date="2018-11" db="EMBL/GenBank/DDBJ databases">
        <authorList>
            <consortium name="Pathogen Informatics"/>
        </authorList>
    </citation>
    <scope>NUCLEOTIDE SEQUENCE [LARGE SCALE GENOMIC DNA]</scope>
</reference>
<keyword evidence="2" id="KW-1185">Reference proteome</keyword>
<dbReference type="EMBL" id="UYRV01115502">
    <property type="protein sequence ID" value="VDN29525.1"/>
    <property type="molecule type" value="Genomic_DNA"/>
</dbReference>
<dbReference type="Proteomes" id="UP000271889">
    <property type="component" value="Unassembled WGS sequence"/>
</dbReference>
<gene>
    <name evidence="1" type="ORF">CGOC_LOCUS11278</name>
</gene>
<organism evidence="1 2">
    <name type="scientific">Cylicostephanus goldi</name>
    <name type="common">Nematode worm</name>
    <dbReference type="NCBI Taxonomy" id="71465"/>
    <lineage>
        <taxon>Eukaryota</taxon>
        <taxon>Metazoa</taxon>
        <taxon>Ecdysozoa</taxon>
        <taxon>Nematoda</taxon>
        <taxon>Chromadorea</taxon>
        <taxon>Rhabditida</taxon>
        <taxon>Rhabditina</taxon>
        <taxon>Rhabditomorpha</taxon>
        <taxon>Strongyloidea</taxon>
        <taxon>Strongylidae</taxon>
        <taxon>Cylicostephanus</taxon>
    </lineage>
</organism>
<evidence type="ECO:0000313" key="1">
    <source>
        <dbReference type="EMBL" id="VDN29525.1"/>
    </source>
</evidence>
<proteinExistence type="predicted"/>
<evidence type="ECO:0000313" key="2">
    <source>
        <dbReference type="Proteomes" id="UP000271889"/>
    </source>
</evidence>
<sequence length="55" mass="6485">MADDQYMGENGAMNNAQYYQQVPQRNVVMNRPALQTEPSVSIVRYVRFHTFQKDF</sequence>
<protein>
    <submittedName>
        <fullName evidence="1">Uncharacterized protein</fullName>
    </submittedName>
</protein>
<dbReference type="AlphaFoldDB" id="A0A3P7MJ19"/>